<evidence type="ECO:0000313" key="1">
    <source>
        <dbReference type="EMBL" id="CAD7411690.1"/>
    </source>
</evidence>
<name>A0A7R9H7I8_TIMCR</name>
<proteinExistence type="predicted"/>
<gene>
    <name evidence="1" type="ORF">TCEB3V08_LOCUS11043</name>
</gene>
<reference evidence="1" key="1">
    <citation type="submission" date="2020-11" db="EMBL/GenBank/DDBJ databases">
        <authorList>
            <person name="Tran Van P."/>
        </authorList>
    </citation>
    <scope>NUCLEOTIDE SEQUENCE</scope>
</reference>
<accession>A0A7R9H7I8</accession>
<organism evidence="1">
    <name type="scientific">Timema cristinae</name>
    <name type="common">Walking stick</name>
    <dbReference type="NCBI Taxonomy" id="61476"/>
    <lineage>
        <taxon>Eukaryota</taxon>
        <taxon>Metazoa</taxon>
        <taxon>Ecdysozoa</taxon>
        <taxon>Arthropoda</taxon>
        <taxon>Hexapoda</taxon>
        <taxon>Insecta</taxon>
        <taxon>Pterygota</taxon>
        <taxon>Neoptera</taxon>
        <taxon>Polyneoptera</taxon>
        <taxon>Phasmatodea</taxon>
        <taxon>Timematodea</taxon>
        <taxon>Timematoidea</taxon>
        <taxon>Timematidae</taxon>
        <taxon>Timema</taxon>
    </lineage>
</organism>
<sequence>MERLPNFGNKQRGFIALASRYGAQQTSASALALLCCAVTSADNVQNVLWRRRKVCRHWKNSVARDSSSPVSGIR</sequence>
<dbReference type="EMBL" id="OC322372">
    <property type="protein sequence ID" value="CAD7411690.1"/>
    <property type="molecule type" value="Genomic_DNA"/>
</dbReference>
<protein>
    <submittedName>
        <fullName evidence="1">Uncharacterized protein</fullName>
    </submittedName>
</protein>
<dbReference type="AlphaFoldDB" id="A0A7R9H7I8"/>